<evidence type="ECO:0000313" key="3">
    <source>
        <dbReference type="Proteomes" id="UP000019376"/>
    </source>
</evidence>
<feature type="compositionally biased region" description="Polar residues" evidence="1">
    <location>
        <begin position="15"/>
        <end position="35"/>
    </location>
</feature>
<feature type="region of interest" description="Disordered" evidence="1">
    <location>
        <begin position="1"/>
        <end position="38"/>
    </location>
</feature>
<dbReference type="EMBL" id="KB644409">
    <property type="protein sequence ID" value="EPS26946.1"/>
    <property type="molecule type" value="Genomic_DNA"/>
</dbReference>
<keyword evidence="3" id="KW-1185">Reference proteome</keyword>
<dbReference type="Proteomes" id="UP000019376">
    <property type="component" value="Unassembled WGS sequence"/>
</dbReference>
<name>S7ZE34_PENO1</name>
<accession>S7ZE34</accession>
<proteinExistence type="predicted"/>
<sequence length="70" mass="7629">MHTEAKRIEDEGKNFQRSNGSIDKTTHGVVTNKVSGSLPKKGILSSMRAWEAKSDQTGVRSQDLVGVNDT</sequence>
<reference evidence="2 3" key="1">
    <citation type="journal article" date="2013" name="PLoS ONE">
        <title>Genomic and secretomic analyses reveal unique features of the lignocellulolytic enzyme system of Penicillium decumbens.</title>
        <authorList>
            <person name="Liu G."/>
            <person name="Zhang L."/>
            <person name="Wei X."/>
            <person name="Zou G."/>
            <person name="Qin Y."/>
            <person name="Ma L."/>
            <person name="Li J."/>
            <person name="Zheng H."/>
            <person name="Wang S."/>
            <person name="Wang C."/>
            <person name="Xun L."/>
            <person name="Zhao G.-P."/>
            <person name="Zhou Z."/>
            <person name="Qu Y."/>
        </authorList>
    </citation>
    <scope>NUCLEOTIDE SEQUENCE [LARGE SCALE GENOMIC DNA]</scope>
    <source>
        <strain evidence="3">114-2 / CGMCC 5302</strain>
    </source>
</reference>
<evidence type="ECO:0000256" key="1">
    <source>
        <dbReference type="SAM" id="MobiDB-lite"/>
    </source>
</evidence>
<evidence type="ECO:0000313" key="2">
    <source>
        <dbReference type="EMBL" id="EPS26946.1"/>
    </source>
</evidence>
<feature type="compositionally biased region" description="Basic and acidic residues" evidence="1">
    <location>
        <begin position="1"/>
        <end position="14"/>
    </location>
</feature>
<organism evidence="2 3">
    <name type="scientific">Penicillium oxalicum (strain 114-2 / CGMCC 5302)</name>
    <name type="common">Penicillium decumbens</name>
    <dbReference type="NCBI Taxonomy" id="933388"/>
    <lineage>
        <taxon>Eukaryota</taxon>
        <taxon>Fungi</taxon>
        <taxon>Dikarya</taxon>
        <taxon>Ascomycota</taxon>
        <taxon>Pezizomycotina</taxon>
        <taxon>Eurotiomycetes</taxon>
        <taxon>Eurotiomycetidae</taxon>
        <taxon>Eurotiales</taxon>
        <taxon>Aspergillaceae</taxon>
        <taxon>Penicillium</taxon>
    </lineage>
</organism>
<protein>
    <submittedName>
        <fullName evidence="2">Uncharacterized protein</fullName>
    </submittedName>
</protein>
<gene>
    <name evidence="2" type="ORF">PDE_01886</name>
</gene>
<dbReference type="AlphaFoldDB" id="S7ZE34"/>
<dbReference type="HOGENOM" id="CLU_2758603_0_0_1"/>